<reference evidence="4 5" key="1">
    <citation type="journal article" date="2012" name="J. Bacteriol.">
        <title>Genome Sequence of the Antarctic Psychrophile Bacterium Planococcus antarcticus DSM 14505.</title>
        <authorList>
            <person name="Margolles A."/>
            <person name="Gueimonde M."/>
            <person name="Sanchez B."/>
        </authorList>
    </citation>
    <scope>NUCLEOTIDE SEQUENCE [LARGE SCALE GENOMIC DNA]</scope>
    <source>
        <strain evidence="4 5">DSM 14505</strain>
    </source>
</reference>
<dbReference type="GO" id="GO:0003677">
    <property type="term" value="F:DNA binding"/>
    <property type="evidence" value="ECO:0007669"/>
    <property type="project" value="UniProtKB-KW"/>
</dbReference>
<dbReference type="PROSITE" id="PS50943">
    <property type="entry name" value="HTH_CROC1"/>
    <property type="match status" value="1"/>
</dbReference>
<sequence>MSEFLEKANQVIGEEKVKQLRTEGYIAAQIKVRRQELGYSQQQLADKTGLQKSTIGRIEAGLNSPSLTTLLIILEELDMDITVRGRDTLLV</sequence>
<reference evidence="6" key="2">
    <citation type="submission" date="2016-07" db="EMBL/GenBank/DDBJ databases">
        <authorList>
            <person name="See-Too W.S."/>
        </authorList>
    </citation>
    <scope>NUCLEOTIDE SEQUENCE [LARGE SCALE GENOMIC DNA]</scope>
    <source>
        <strain evidence="6">DSM 14505</strain>
    </source>
</reference>
<dbReference type="OrthoDB" id="2322940at2"/>
<dbReference type="EMBL" id="CP016534">
    <property type="protein sequence ID" value="ANU10133.1"/>
    <property type="molecule type" value="Genomic_DNA"/>
</dbReference>
<proteinExistence type="predicted"/>
<dbReference type="Pfam" id="PF01381">
    <property type="entry name" value="HTH_3"/>
    <property type="match status" value="1"/>
</dbReference>
<dbReference type="GO" id="GO:0003700">
    <property type="term" value="F:DNA-binding transcription factor activity"/>
    <property type="evidence" value="ECO:0007669"/>
    <property type="project" value="TreeGrafter"/>
</dbReference>
<accession>A0A1C7DFY1</accession>
<evidence type="ECO:0000256" key="1">
    <source>
        <dbReference type="ARBA" id="ARBA00023125"/>
    </source>
</evidence>
<dbReference type="GO" id="GO:0005829">
    <property type="term" value="C:cytosol"/>
    <property type="evidence" value="ECO:0007669"/>
    <property type="project" value="TreeGrafter"/>
</dbReference>
<dbReference type="EMBL" id="AJYB01000035">
    <property type="protein sequence ID" value="EIM06222.1"/>
    <property type="molecule type" value="Genomic_DNA"/>
</dbReference>
<dbReference type="Proteomes" id="UP000092661">
    <property type="component" value="Chromosome"/>
</dbReference>
<organism evidence="4 5">
    <name type="scientific">Planococcus antarcticus DSM 14505</name>
    <dbReference type="NCBI Taxonomy" id="1185653"/>
    <lineage>
        <taxon>Bacteria</taxon>
        <taxon>Bacillati</taxon>
        <taxon>Bacillota</taxon>
        <taxon>Bacilli</taxon>
        <taxon>Bacillales</taxon>
        <taxon>Caryophanaceae</taxon>
        <taxon>Planococcus</taxon>
    </lineage>
</organism>
<protein>
    <submittedName>
        <fullName evidence="4">Helix-turn-helix domain-containing protein</fullName>
    </submittedName>
    <submittedName>
        <fullName evidence="3">Transcriptional regulator</fullName>
    </submittedName>
</protein>
<dbReference type="InterPro" id="IPR050807">
    <property type="entry name" value="TransReg_Diox_bact_type"/>
</dbReference>
<dbReference type="eggNOG" id="ENOG5032WRZ">
    <property type="taxonomic scope" value="Bacteria"/>
</dbReference>
<evidence type="ECO:0000313" key="4">
    <source>
        <dbReference type="EMBL" id="EIM06222.1"/>
    </source>
</evidence>
<evidence type="ECO:0000259" key="2">
    <source>
        <dbReference type="PROSITE" id="PS50943"/>
    </source>
</evidence>
<evidence type="ECO:0000313" key="3">
    <source>
        <dbReference type="EMBL" id="ANU10133.1"/>
    </source>
</evidence>
<dbReference type="Proteomes" id="UP000004725">
    <property type="component" value="Unassembled WGS sequence"/>
</dbReference>
<dbReference type="InterPro" id="IPR001387">
    <property type="entry name" value="Cro/C1-type_HTH"/>
</dbReference>
<evidence type="ECO:0000313" key="5">
    <source>
        <dbReference type="Proteomes" id="UP000004725"/>
    </source>
</evidence>
<dbReference type="PANTHER" id="PTHR46797">
    <property type="entry name" value="HTH-TYPE TRANSCRIPTIONAL REGULATOR"/>
    <property type="match status" value="1"/>
</dbReference>
<reference evidence="3" key="3">
    <citation type="submission" date="2016-10" db="EMBL/GenBank/DDBJ databases">
        <authorList>
            <person name="See-Too W.S."/>
        </authorList>
    </citation>
    <scope>NUCLEOTIDE SEQUENCE</scope>
    <source>
        <strain evidence="3">DSM 14505</strain>
    </source>
</reference>
<dbReference type="RefSeq" id="WP_006830418.1">
    <property type="nucleotide sequence ID" value="NZ_AJYB01000035.1"/>
</dbReference>
<feature type="domain" description="HTH cro/C1-type" evidence="2">
    <location>
        <begin position="30"/>
        <end position="84"/>
    </location>
</feature>
<dbReference type="AlphaFoldDB" id="A0A1C7DFY1"/>
<dbReference type="SUPFAM" id="SSF47413">
    <property type="entry name" value="lambda repressor-like DNA-binding domains"/>
    <property type="match status" value="1"/>
</dbReference>
<dbReference type="InterPro" id="IPR010982">
    <property type="entry name" value="Lambda_DNA-bd_dom_sf"/>
</dbReference>
<dbReference type="KEGG" id="pana:BBH88_07375"/>
<gene>
    <name evidence="4" type="ORF">A1A1_12242</name>
    <name evidence="3" type="ORF">BBH88_07375</name>
</gene>
<evidence type="ECO:0000313" key="6">
    <source>
        <dbReference type="Proteomes" id="UP000092661"/>
    </source>
</evidence>
<dbReference type="CDD" id="cd00093">
    <property type="entry name" value="HTH_XRE"/>
    <property type="match status" value="1"/>
</dbReference>
<dbReference type="SMART" id="SM00530">
    <property type="entry name" value="HTH_XRE"/>
    <property type="match status" value="1"/>
</dbReference>
<dbReference type="PANTHER" id="PTHR46797:SF1">
    <property type="entry name" value="METHYLPHOSPHONATE SYNTHASE"/>
    <property type="match status" value="1"/>
</dbReference>
<keyword evidence="6" id="KW-1185">Reference proteome</keyword>
<name>A0A1C7DFY1_9BACL</name>
<dbReference type="Gene3D" id="1.10.260.40">
    <property type="entry name" value="lambda repressor-like DNA-binding domains"/>
    <property type="match status" value="1"/>
</dbReference>
<keyword evidence="1" id="KW-0238">DNA-binding</keyword>